<gene>
    <name evidence="1" type="ORF">Z968_12335</name>
</gene>
<dbReference type="AlphaFoldDB" id="A0A0A0I0U6"/>
<reference evidence="1 2" key="1">
    <citation type="submission" date="2014-01" db="EMBL/GenBank/DDBJ databases">
        <title>Plasmidome dynamics in the species complex Clostridium novyi sensu lato converts strains of independent lineages into distinctly different pathogens.</title>
        <authorList>
            <person name="Skarin H."/>
            <person name="Segerman B."/>
        </authorList>
    </citation>
    <scope>NUCLEOTIDE SEQUENCE [LARGE SCALE GENOMIC DNA]</scope>
    <source>
        <strain evidence="1 2">4552</strain>
    </source>
</reference>
<evidence type="ECO:0000313" key="1">
    <source>
        <dbReference type="EMBL" id="KGM93981.1"/>
    </source>
</evidence>
<organism evidence="1 2">
    <name type="scientific">Clostridium novyi A str. 4552</name>
    <dbReference type="NCBI Taxonomy" id="1444289"/>
    <lineage>
        <taxon>Bacteria</taxon>
        <taxon>Bacillati</taxon>
        <taxon>Bacillota</taxon>
        <taxon>Clostridia</taxon>
        <taxon>Eubacteriales</taxon>
        <taxon>Clostridiaceae</taxon>
        <taxon>Clostridium</taxon>
    </lineage>
</organism>
<comment type="caution">
    <text evidence="1">The sequence shown here is derived from an EMBL/GenBank/DDBJ whole genome shotgun (WGS) entry which is preliminary data.</text>
</comment>
<evidence type="ECO:0000313" key="2">
    <source>
        <dbReference type="Proteomes" id="UP000030012"/>
    </source>
</evidence>
<dbReference type="Proteomes" id="UP000030012">
    <property type="component" value="Unassembled WGS sequence"/>
</dbReference>
<protein>
    <submittedName>
        <fullName evidence="1">Uncharacterized protein</fullName>
    </submittedName>
</protein>
<dbReference type="RefSeq" id="WP_039256285.1">
    <property type="nucleotide sequence ID" value="NZ_JENJ01000089.1"/>
</dbReference>
<proteinExistence type="predicted"/>
<accession>A0A0A0I0U6</accession>
<sequence length="238" mass="28348">MNIYNFDHFNKKNNVITIFINNVQVCFDFNNKKNNKNYTFNLNSKNNNFKLKINNLNTINKENDLLIVVSRKASSYDIMNSYEEKTSNLTHFINLKLFNFNIKNQNNIRKEYKYYEDEKNIKVNNGIYLNQLFNDSRININPFIKSKTNKKIYLPLIIKNDSKYNEASLIFLVNNQQCKLYNQNYINLKLNNSLAKFMYLCIEAPNQKGKYKMNVIMICKNKDNQQNYLSNTVNLIVE</sequence>
<name>A0A0A0I0U6_CLONO</name>
<dbReference type="EMBL" id="JENJ01000089">
    <property type="protein sequence ID" value="KGM93981.1"/>
    <property type="molecule type" value="Genomic_DNA"/>
</dbReference>